<feature type="binding site" evidence="10">
    <location>
        <position position="283"/>
    </location>
    <ligand>
        <name>Zn(2+)</name>
        <dbReference type="ChEBI" id="CHEBI:29105"/>
    </ligand>
</feature>
<feature type="binding site" evidence="10">
    <location>
        <position position="291"/>
    </location>
    <ligand>
        <name>Zn(2+)</name>
        <dbReference type="ChEBI" id="CHEBI:29105"/>
    </ligand>
</feature>
<dbReference type="InterPro" id="IPR030378">
    <property type="entry name" value="G_CP_dom"/>
</dbReference>
<comment type="similarity">
    <text evidence="10">Belongs to the TRAFAC class YlqF/YawG GTPase family. RsgA subfamily.</text>
</comment>
<dbReference type="Pfam" id="PF03193">
    <property type="entry name" value="RsgA_GTPase"/>
    <property type="match status" value="1"/>
</dbReference>
<dbReference type="InterPro" id="IPR010914">
    <property type="entry name" value="RsgA_GTPase_dom"/>
</dbReference>
<dbReference type="PROSITE" id="PS50936">
    <property type="entry name" value="ENGC_GTPASE"/>
    <property type="match status" value="1"/>
</dbReference>
<dbReference type="PANTHER" id="PTHR32120">
    <property type="entry name" value="SMALL RIBOSOMAL SUBUNIT BIOGENESIS GTPASE RSGA"/>
    <property type="match status" value="1"/>
</dbReference>
<dbReference type="AlphaFoldDB" id="A0A1D9GKE6"/>
<gene>
    <name evidence="10" type="primary">rsgA</name>
    <name evidence="13" type="ORF">BKP64_07150</name>
</gene>
<feature type="binding site" evidence="10">
    <location>
        <begin position="145"/>
        <end position="148"/>
    </location>
    <ligand>
        <name>GTP</name>
        <dbReference type="ChEBI" id="CHEBI:37565"/>
    </ligand>
</feature>
<dbReference type="STRING" id="1874317.BKP64_07150"/>
<dbReference type="InterPro" id="IPR027417">
    <property type="entry name" value="P-loop_NTPase"/>
</dbReference>
<evidence type="ECO:0000313" key="13">
    <source>
        <dbReference type="EMBL" id="AOY87965.1"/>
    </source>
</evidence>
<evidence type="ECO:0000256" key="1">
    <source>
        <dbReference type="ARBA" id="ARBA00022490"/>
    </source>
</evidence>
<comment type="subcellular location">
    <subcellularLocation>
        <location evidence="10">Cytoplasm</location>
    </subcellularLocation>
</comment>
<dbReference type="PANTHER" id="PTHR32120:SF10">
    <property type="entry name" value="SMALL RIBOSOMAL SUBUNIT BIOGENESIS GTPASE RSGA"/>
    <property type="match status" value="1"/>
</dbReference>
<sequence length="351" mass="38429">MSDLLQRLGLVPFFIQQLTDAGLLQDRLGRVTSVQRSRSTVVCGSGEKVVELSSVLRQSDAIDRPTVGDWVVLDDSLSRIEHVLERKSLFKRLAAGSNNEIQPIAANIDVLFIVTSCNEEFKESRLERYLALGAEAGATPVIVLTKADLVDDVDCYVQRARSTQTGVPVETANALDPATLDGVRSWIDKASTVALVGSSGVGKSTLLNTLAGHALTATDEIREQDKKGRHTTTHRELHMLPSGGLLVDVPGMRELKVADINQSVGTVFDDIELLAKHCQFADCKHETEPGCAVLRAIEENKIDRRRLANYKKLLRENALATATLAEKRAQGRAFAKVVKEGKNVKQKRTKI</sequence>
<evidence type="ECO:0000256" key="4">
    <source>
        <dbReference type="ARBA" id="ARBA00022730"/>
    </source>
</evidence>
<name>A0A1D9GKE6_9GAMM</name>
<dbReference type="GO" id="GO:0005737">
    <property type="term" value="C:cytoplasm"/>
    <property type="evidence" value="ECO:0007669"/>
    <property type="project" value="UniProtKB-SubCell"/>
</dbReference>
<feature type="binding site" evidence="10">
    <location>
        <position position="278"/>
    </location>
    <ligand>
        <name>Zn(2+)</name>
        <dbReference type="ChEBI" id="CHEBI:29105"/>
    </ligand>
</feature>
<feature type="domain" description="EngC GTPase" evidence="11">
    <location>
        <begin position="106"/>
        <end position="253"/>
    </location>
</feature>
<dbReference type="Gene3D" id="3.40.50.300">
    <property type="entry name" value="P-loop containing nucleotide triphosphate hydrolases"/>
    <property type="match status" value="1"/>
</dbReference>
<organism evidence="13 14">
    <name type="scientific">Marinobacter salinus</name>
    <dbReference type="NCBI Taxonomy" id="1874317"/>
    <lineage>
        <taxon>Bacteria</taxon>
        <taxon>Pseudomonadati</taxon>
        <taxon>Pseudomonadota</taxon>
        <taxon>Gammaproteobacteria</taxon>
        <taxon>Pseudomonadales</taxon>
        <taxon>Marinobacteraceae</taxon>
        <taxon>Marinobacter</taxon>
    </lineage>
</organism>
<keyword evidence="2 10" id="KW-0690">Ribosome biogenesis</keyword>
<evidence type="ECO:0000256" key="5">
    <source>
        <dbReference type="ARBA" id="ARBA00022741"/>
    </source>
</evidence>
<feature type="domain" description="CP-type G" evidence="12">
    <location>
        <begin position="98"/>
        <end position="255"/>
    </location>
</feature>
<keyword evidence="5 10" id="KW-0547">Nucleotide-binding</keyword>
<keyword evidence="14" id="KW-1185">Reference proteome</keyword>
<dbReference type="GO" id="GO:0019843">
    <property type="term" value="F:rRNA binding"/>
    <property type="evidence" value="ECO:0007669"/>
    <property type="project" value="UniProtKB-KW"/>
</dbReference>
<keyword evidence="6 10" id="KW-0378">Hydrolase</keyword>
<dbReference type="CDD" id="cd01854">
    <property type="entry name" value="YjeQ_EngC"/>
    <property type="match status" value="1"/>
</dbReference>
<feature type="binding site" evidence="10">
    <location>
        <begin position="197"/>
        <end position="205"/>
    </location>
    <ligand>
        <name>GTP</name>
        <dbReference type="ChEBI" id="CHEBI:37565"/>
    </ligand>
</feature>
<dbReference type="RefSeq" id="WP_070967878.1">
    <property type="nucleotide sequence ID" value="NZ_CP017715.1"/>
</dbReference>
<dbReference type="KEGG" id="msq:BKP64_07150"/>
<evidence type="ECO:0000256" key="8">
    <source>
        <dbReference type="ARBA" id="ARBA00022884"/>
    </source>
</evidence>
<evidence type="ECO:0000259" key="12">
    <source>
        <dbReference type="PROSITE" id="PS51721"/>
    </source>
</evidence>
<accession>A0A1D9GKE6</accession>
<reference evidence="13 14" key="1">
    <citation type="submission" date="2016-10" db="EMBL/GenBank/DDBJ databases">
        <title>Marinobacter salinus sp. nov., a moderately halophilic bacterium isolated from a tidal flat environment.</title>
        <authorList>
            <person name="Park S.-J."/>
        </authorList>
    </citation>
    <scope>NUCLEOTIDE SEQUENCE [LARGE SCALE GENOMIC DNA]</scope>
    <source>
        <strain evidence="13 14">Hb8</strain>
    </source>
</reference>
<evidence type="ECO:0000259" key="11">
    <source>
        <dbReference type="PROSITE" id="PS50936"/>
    </source>
</evidence>
<keyword evidence="7 10" id="KW-0862">Zinc</keyword>
<dbReference type="OrthoDB" id="9809485at2"/>
<keyword evidence="4 10" id="KW-0699">rRNA-binding</keyword>
<keyword evidence="1 10" id="KW-0963">Cytoplasm</keyword>
<evidence type="ECO:0000256" key="9">
    <source>
        <dbReference type="ARBA" id="ARBA00023134"/>
    </source>
</evidence>
<evidence type="ECO:0000256" key="10">
    <source>
        <dbReference type="HAMAP-Rule" id="MF_01820"/>
    </source>
</evidence>
<dbReference type="EC" id="3.6.1.-" evidence="10"/>
<dbReference type="NCBIfam" id="TIGR00157">
    <property type="entry name" value="ribosome small subunit-dependent GTPase A"/>
    <property type="match status" value="1"/>
</dbReference>
<proteinExistence type="inferred from homology"/>
<feature type="binding site" evidence="10">
    <location>
        <position position="285"/>
    </location>
    <ligand>
        <name>Zn(2+)</name>
        <dbReference type="ChEBI" id="CHEBI:29105"/>
    </ligand>
</feature>
<evidence type="ECO:0000313" key="14">
    <source>
        <dbReference type="Proteomes" id="UP000177445"/>
    </source>
</evidence>
<comment type="cofactor">
    <cofactor evidence="10">
        <name>Zn(2+)</name>
        <dbReference type="ChEBI" id="CHEBI:29105"/>
    </cofactor>
    <text evidence="10">Binds 1 zinc ion per subunit.</text>
</comment>
<dbReference type="InterPro" id="IPR004881">
    <property type="entry name" value="Ribosome_biogen_GTPase_RsgA"/>
</dbReference>
<dbReference type="PROSITE" id="PS51721">
    <property type="entry name" value="G_CP"/>
    <property type="match status" value="1"/>
</dbReference>
<dbReference type="EMBL" id="CP017715">
    <property type="protein sequence ID" value="AOY87965.1"/>
    <property type="molecule type" value="Genomic_DNA"/>
</dbReference>
<evidence type="ECO:0000256" key="6">
    <source>
        <dbReference type="ARBA" id="ARBA00022801"/>
    </source>
</evidence>
<dbReference type="Gene3D" id="1.10.40.50">
    <property type="entry name" value="Probable gtpase engc, domain 3"/>
    <property type="match status" value="1"/>
</dbReference>
<dbReference type="HAMAP" id="MF_01820">
    <property type="entry name" value="GTPase_RsgA"/>
    <property type="match status" value="1"/>
</dbReference>
<evidence type="ECO:0000256" key="3">
    <source>
        <dbReference type="ARBA" id="ARBA00022723"/>
    </source>
</evidence>
<keyword evidence="9 10" id="KW-0342">GTP-binding</keyword>
<dbReference type="GO" id="GO:0005525">
    <property type="term" value="F:GTP binding"/>
    <property type="evidence" value="ECO:0007669"/>
    <property type="project" value="UniProtKB-UniRule"/>
</dbReference>
<dbReference type="Proteomes" id="UP000177445">
    <property type="component" value="Chromosome"/>
</dbReference>
<keyword evidence="8 10" id="KW-0694">RNA-binding</keyword>
<dbReference type="GO" id="GO:0046872">
    <property type="term" value="F:metal ion binding"/>
    <property type="evidence" value="ECO:0007669"/>
    <property type="project" value="UniProtKB-KW"/>
</dbReference>
<protein>
    <recommendedName>
        <fullName evidence="10">Small ribosomal subunit biogenesis GTPase RsgA</fullName>
        <ecNumber evidence="10">3.6.1.-</ecNumber>
    </recommendedName>
</protein>
<comment type="function">
    <text evidence="10">One of several proteins that assist in the late maturation steps of the functional core of the 30S ribosomal subunit. Helps release RbfA from mature subunits. May play a role in the assembly of ribosomal proteins into the subunit. Circularly permuted GTPase that catalyzes slow GTP hydrolysis, GTPase activity is stimulated by the 30S ribosomal subunit.</text>
</comment>
<dbReference type="GO" id="GO:0003924">
    <property type="term" value="F:GTPase activity"/>
    <property type="evidence" value="ECO:0007669"/>
    <property type="project" value="UniProtKB-UniRule"/>
</dbReference>
<keyword evidence="3 10" id="KW-0479">Metal-binding</keyword>
<dbReference type="GO" id="GO:0042274">
    <property type="term" value="P:ribosomal small subunit biogenesis"/>
    <property type="evidence" value="ECO:0007669"/>
    <property type="project" value="UniProtKB-UniRule"/>
</dbReference>
<dbReference type="SUPFAM" id="SSF52540">
    <property type="entry name" value="P-loop containing nucleoside triphosphate hydrolases"/>
    <property type="match status" value="1"/>
</dbReference>
<comment type="subunit">
    <text evidence="10">Monomer. Associates with 30S ribosomal subunit, binds 16S rRNA.</text>
</comment>
<evidence type="ECO:0000256" key="7">
    <source>
        <dbReference type="ARBA" id="ARBA00022833"/>
    </source>
</evidence>
<evidence type="ECO:0000256" key="2">
    <source>
        <dbReference type="ARBA" id="ARBA00022517"/>
    </source>
</evidence>